<evidence type="ECO:0000256" key="2">
    <source>
        <dbReference type="ARBA" id="ARBA00011233"/>
    </source>
</evidence>
<evidence type="ECO:0000313" key="13">
    <source>
        <dbReference type="Proteomes" id="UP000282597"/>
    </source>
</evidence>
<dbReference type="Proteomes" id="UP000282597">
    <property type="component" value="Chromosome"/>
</dbReference>
<dbReference type="PANTHER" id="PTHR34501">
    <property type="entry name" value="PROTEIN YDDL-RELATED"/>
    <property type="match status" value="1"/>
</dbReference>
<dbReference type="InterPro" id="IPR033900">
    <property type="entry name" value="Gram_neg_porin_domain"/>
</dbReference>
<evidence type="ECO:0000259" key="11">
    <source>
        <dbReference type="Pfam" id="PF13609"/>
    </source>
</evidence>
<dbReference type="GO" id="GO:0034220">
    <property type="term" value="P:monoatomic ion transmembrane transport"/>
    <property type="evidence" value="ECO:0007669"/>
    <property type="project" value="InterPro"/>
</dbReference>
<dbReference type="InterPro" id="IPR002299">
    <property type="entry name" value="Porin_Neis"/>
</dbReference>
<dbReference type="InterPro" id="IPR001702">
    <property type="entry name" value="Porin_Gram-ve"/>
</dbReference>
<reference evidence="12 13" key="1">
    <citation type="journal article" date="2018" name="Microbes Environ.">
        <title>Comparative Genomic Insights into Endofungal Lifestyles of Two Bacterial Endosymbionts, Mycoavidus cysteinexigens and Burkholderia rhizoxinica.</title>
        <authorList>
            <person name="Sharmin D."/>
            <person name="Guo Y."/>
            <person name="Nishizawa T."/>
            <person name="Ohshima S."/>
            <person name="Sato Y."/>
            <person name="Takashima Y."/>
            <person name="Narisawa K."/>
            <person name="Ohta H."/>
        </authorList>
    </citation>
    <scope>NUCLEOTIDE SEQUENCE [LARGE SCALE GENOMIC DNA]</scope>
    <source>
        <strain evidence="12 13">B1-EB</strain>
    </source>
</reference>
<dbReference type="InterPro" id="IPR050298">
    <property type="entry name" value="Gram-neg_bact_OMP"/>
</dbReference>
<dbReference type="RefSeq" id="WP_045364456.1">
    <property type="nucleotide sequence ID" value="NZ_AP018150.1"/>
</dbReference>
<organism evidence="12 13">
    <name type="scientific">Mycoavidus cysteinexigens</name>
    <dbReference type="NCBI Taxonomy" id="1553431"/>
    <lineage>
        <taxon>Bacteria</taxon>
        <taxon>Pseudomonadati</taxon>
        <taxon>Pseudomonadota</taxon>
        <taxon>Betaproteobacteria</taxon>
        <taxon>Burkholderiales</taxon>
        <taxon>Burkholderiaceae</taxon>
        <taxon>Mycoavidus</taxon>
    </lineage>
</organism>
<proteinExistence type="predicted"/>
<dbReference type="Pfam" id="PF13609">
    <property type="entry name" value="Porin_4"/>
    <property type="match status" value="1"/>
</dbReference>
<dbReference type="GO" id="GO:0046930">
    <property type="term" value="C:pore complex"/>
    <property type="evidence" value="ECO:0007669"/>
    <property type="project" value="UniProtKB-KW"/>
</dbReference>
<protein>
    <submittedName>
        <fullName evidence="12">Outer membrane porin protein 32</fullName>
    </submittedName>
</protein>
<dbReference type="Gene3D" id="2.40.160.10">
    <property type="entry name" value="Porin"/>
    <property type="match status" value="1"/>
</dbReference>
<dbReference type="PRINTS" id="PR00184">
    <property type="entry name" value="NEISSPPORIN"/>
</dbReference>
<keyword evidence="3" id="KW-0813">Transport</keyword>
<dbReference type="PANTHER" id="PTHR34501:SF9">
    <property type="entry name" value="MAJOR OUTER MEMBRANE PROTEIN P.IA"/>
    <property type="match status" value="1"/>
</dbReference>
<evidence type="ECO:0000256" key="4">
    <source>
        <dbReference type="ARBA" id="ARBA00022452"/>
    </source>
</evidence>
<evidence type="ECO:0000256" key="8">
    <source>
        <dbReference type="ARBA" id="ARBA00023114"/>
    </source>
</evidence>
<dbReference type="PRINTS" id="PR00182">
    <property type="entry name" value="ECOLNEIPORIN"/>
</dbReference>
<evidence type="ECO:0000256" key="6">
    <source>
        <dbReference type="ARBA" id="ARBA00022729"/>
    </source>
</evidence>
<dbReference type="GO" id="GO:0009279">
    <property type="term" value="C:cell outer membrane"/>
    <property type="evidence" value="ECO:0007669"/>
    <property type="project" value="UniProtKB-SubCell"/>
</dbReference>
<dbReference type="KEGG" id="mcys:MCB1EB_2056"/>
<keyword evidence="8" id="KW-0626">Porin</keyword>
<evidence type="ECO:0000256" key="1">
    <source>
        <dbReference type="ARBA" id="ARBA00004571"/>
    </source>
</evidence>
<evidence type="ECO:0000256" key="7">
    <source>
        <dbReference type="ARBA" id="ARBA00023065"/>
    </source>
</evidence>
<sequence length="397" mass="41494">MKKSLLALAALGAFAGAAHAQSSVTLYGVIDAGVNYVSSAQQKASANGGKQISLTSGVMQGSRWGVRGTENLGGGLKAIFTLENGFSLNDGRLGQGGSEFGRQAFVGLSGDFGTVTVGRQYDPVSDFVSGFSAGSQWGTYAAHPGDIDNFNNSARINNSIKYTSPNNGGLTYSALYSLGGFAGEFQKNRVWSIGAGYANGPLAFGAAYLNAMNPNLSFYGNTETENTLNRGDFGKNSLIAGFSSASALEIVGVGGSYTFGPATLGLTYSNVKLKDLNDSRSNGEMNTGYSGSPKFNNGEINLAYQLTPALKVGGAYSYTQGSSLKDEKTGESASKPKYHQVNLGADYSLSKRTDVYMLGAYQKANGGKVGTPAQIAGLDQARNDRQAVVRVGLRHKF</sequence>
<evidence type="ECO:0000256" key="3">
    <source>
        <dbReference type="ARBA" id="ARBA00022448"/>
    </source>
</evidence>
<keyword evidence="13" id="KW-1185">Reference proteome</keyword>
<name>A0A2Z6EXS3_9BURK</name>
<keyword evidence="9" id="KW-0472">Membrane</keyword>
<comment type="subcellular location">
    <subcellularLocation>
        <location evidence="1">Cell outer membrane</location>
        <topology evidence="1">Multi-pass membrane protein</topology>
    </subcellularLocation>
</comment>
<dbReference type="GO" id="GO:0015288">
    <property type="term" value="F:porin activity"/>
    <property type="evidence" value="ECO:0007669"/>
    <property type="project" value="UniProtKB-KW"/>
</dbReference>
<keyword evidence="10" id="KW-0998">Cell outer membrane</keyword>
<keyword evidence="7" id="KW-0406">Ion transport</keyword>
<evidence type="ECO:0000256" key="5">
    <source>
        <dbReference type="ARBA" id="ARBA00022692"/>
    </source>
</evidence>
<dbReference type="EMBL" id="AP018150">
    <property type="protein sequence ID" value="BBE10217.1"/>
    <property type="molecule type" value="Genomic_DNA"/>
</dbReference>
<keyword evidence="4" id="KW-1134">Transmembrane beta strand</keyword>
<evidence type="ECO:0000256" key="10">
    <source>
        <dbReference type="ARBA" id="ARBA00023237"/>
    </source>
</evidence>
<feature type="domain" description="Porin" evidence="11">
    <location>
        <begin position="7"/>
        <end position="365"/>
    </location>
</feature>
<accession>A0A2Z6EXS3</accession>
<dbReference type="CDD" id="cd00342">
    <property type="entry name" value="gram_neg_porins"/>
    <property type="match status" value="1"/>
</dbReference>
<dbReference type="AlphaFoldDB" id="A0A2Z6EXS3"/>
<dbReference type="SUPFAM" id="SSF56935">
    <property type="entry name" value="Porins"/>
    <property type="match status" value="1"/>
</dbReference>
<comment type="subunit">
    <text evidence="2">Homotrimer.</text>
</comment>
<evidence type="ECO:0000313" key="12">
    <source>
        <dbReference type="EMBL" id="BBE10217.1"/>
    </source>
</evidence>
<keyword evidence="6" id="KW-0732">Signal</keyword>
<evidence type="ECO:0000256" key="9">
    <source>
        <dbReference type="ARBA" id="ARBA00023136"/>
    </source>
</evidence>
<dbReference type="InterPro" id="IPR023614">
    <property type="entry name" value="Porin_dom_sf"/>
</dbReference>
<gene>
    <name evidence="12" type="ORF">MCB1EB_2056</name>
</gene>
<keyword evidence="5" id="KW-0812">Transmembrane</keyword>